<keyword evidence="3" id="KW-1185">Reference proteome</keyword>
<gene>
    <name evidence="2" type="ORF">DY023_10820</name>
</gene>
<evidence type="ECO:0000313" key="2">
    <source>
        <dbReference type="EMBL" id="REJ05072.1"/>
    </source>
</evidence>
<protein>
    <submittedName>
        <fullName evidence="2">Biopolymer transporter Tol</fullName>
    </submittedName>
</protein>
<evidence type="ECO:0000256" key="1">
    <source>
        <dbReference type="ARBA" id="ARBA00009820"/>
    </source>
</evidence>
<dbReference type="InterPro" id="IPR011042">
    <property type="entry name" value="6-blade_b-propeller_TolB-like"/>
</dbReference>
<evidence type="ECO:0000313" key="3">
    <source>
        <dbReference type="Proteomes" id="UP000262172"/>
    </source>
</evidence>
<dbReference type="SUPFAM" id="SSF82171">
    <property type="entry name" value="DPP6 N-terminal domain-like"/>
    <property type="match status" value="1"/>
</dbReference>
<dbReference type="AlphaFoldDB" id="A0A371NS86"/>
<accession>A0A371NS86</accession>
<dbReference type="Pfam" id="PF07676">
    <property type="entry name" value="PD40"/>
    <property type="match status" value="1"/>
</dbReference>
<dbReference type="Gene3D" id="2.120.10.30">
    <property type="entry name" value="TolB, C-terminal domain"/>
    <property type="match status" value="1"/>
</dbReference>
<name>A0A371NS86_9MICO</name>
<dbReference type="RefSeq" id="WP_116242357.1">
    <property type="nucleotide sequence ID" value="NZ_QUAB01000043.1"/>
</dbReference>
<comment type="caution">
    <text evidence="2">The sequence shown here is derived from an EMBL/GenBank/DDBJ whole genome shotgun (WGS) entry which is preliminary data.</text>
</comment>
<dbReference type="OrthoDB" id="262125at2"/>
<dbReference type="PANTHER" id="PTHR36842">
    <property type="entry name" value="PROTEIN TOLB HOMOLOG"/>
    <property type="match status" value="1"/>
</dbReference>
<dbReference type="EMBL" id="QUAB01000043">
    <property type="protein sequence ID" value="REJ05072.1"/>
    <property type="molecule type" value="Genomic_DNA"/>
</dbReference>
<dbReference type="PANTHER" id="PTHR36842:SF1">
    <property type="entry name" value="PROTEIN TOLB"/>
    <property type="match status" value="1"/>
</dbReference>
<reference evidence="2 3" key="1">
    <citation type="submission" date="2018-08" db="EMBL/GenBank/DDBJ databases">
        <title>Isolation, diversity and antifungal activity of Actinobacteria from cow dung.</title>
        <authorList>
            <person name="Ling L."/>
        </authorList>
    </citation>
    <scope>NUCLEOTIDE SEQUENCE [LARGE SCALE GENOMIC DNA]</scope>
    <source>
        <strain evidence="2 3">NEAU-LLE</strain>
    </source>
</reference>
<sequence>MPDYRVLAEGQRCEVKIHDLDAAESRTVATSDKVLFEAPNWGRDGSLYLNGEGMLWRLRPGVETGAEPHPIAFAGLPPVNNDHVLDPAGPAVYLSAEDGHIYRGLLGGGQVSRITGEDGVRHYLHGISPDGELLAFVRMDGSGPGRLALIPASGGRVTVVDTGPGHVDGPEWSPDGHWLYFNTERWGHAQLARIARGEVERVHRSGTVDWFPHLSPDGRRAVYLEYPAGTEGHPADLPVSLVVVDTARWSAPLARIPLLGGQGTINVNSWAPDSRSFAYVTYPKG</sequence>
<comment type="similarity">
    <text evidence="1">Belongs to the TolB family.</text>
</comment>
<proteinExistence type="inferred from homology"/>
<dbReference type="Proteomes" id="UP000262172">
    <property type="component" value="Unassembled WGS sequence"/>
</dbReference>
<dbReference type="InterPro" id="IPR011659">
    <property type="entry name" value="WD40"/>
</dbReference>
<organism evidence="2 3">
    <name type="scientific">Microbacterium bovistercoris</name>
    <dbReference type="NCBI Taxonomy" id="2293570"/>
    <lineage>
        <taxon>Bacteria</taxon>
        <taxon>Bacillati</taxon>
        <taxon>Actinomycetota</taxon>
        <taxon>Actinomycetes</taxon>
        <taxon>Micrococcales</taxon>
        <taxon>Microbacteriaceae</taxon>
        <taxon>Microbacterium</taxon>
    </lineage>
</organism>